<dbReference type="FunFam" id="3.40.309.10:FF:000004">
    <property type="entry name" value="Succinate-semialdehyde dehydrogenase I"/>
    <property type="match status" value="1"/>
</dbReference>
<dbReference type="FunFam" id="3.40.605.10:FF:000005">
    <property type="entry name" value="Succinate-semialdehyde dehydrogenase I"/>
    <property type="match status" value="1"/>
</dbReference>
<feature type="domain" description="Aldehyde dehydrogenase" evidence="5">
    <location>
        <begin position="26"/>
        <end position="483"/>
    </location>
</feature>
<dbReference type="SUPFAM" id="SSF53720">
    <property type="entry name" value="ALDH-like"/>
    <property type="match status" value="1"/>
</dbReference>
<name>A0A1M6D3Y8_9VIBR</name>
<feature type="active site" evidence="3">
    <location>
        <position position="262"/>
    </location>
</feature>
<reference evidence="6 7" key="1">
    <citation type="submission" date="2016-11" db="EMBL/GenBank/DDBJ databases">
        <authorList>
            <person name="Jaros S."/>
            <person name="Januszkiewicz K."/>
            <person name="Wedrychowicz H."/>
        </authorList>
    </citation>
    <scope>NUCLEOTIDE SEQUENCE [LARGE SCALE GENOMIC DNA]</scope>
    <source>
        <strain evidence="6 7">CECT 7868</strain>
    </source>
</reference>
<dbReference type="GO" id="GO:0004777">
    <property type="term" value="F:succinate-semialdehyde dehydrogenase (NAD+) activity"/>
    <property type="evidence" value="ECO:0007669"/>
    <property type="project" value="TreeGrafter"/>
</dbReference>
<keyword evidence="7" id="KW-1185">Reference proteome</keyword>
<dbReference type="AlphaFoldDB" id="A0A1M6D3Y8"/>
<evidence type="ECO:0000313" key="7">
    <source>
        <dbReference type="Proteomes" id="UP000184608"/>
    </source>
</evidence>
<dbReference type="PROSITE" id="PS00070">
    <property type="entry name" value="ALDEHYDE_DEHYDR_CYS"/>
    <property type="match status" value="1"/>
</dbReference>
<dbReference type="InterPro" id="IPR016163">
    <property type="entry name" value="Ald_DH_C"/>
</dbReference>
<accession>A0A1M6D3Y8</accession>
<comment type="similarity">
    <text evidence="1 4">Belongs to the aldehyde dehydrogenase family.</text>
</comment>
<dbReference type="PROSITE" id="PS00687">
    <property type="entry name" value="ALDEHYDE_DEHYDR_GLU"/>
    <property type="match status" value="1"/>
</dbReference>
<dbReference type="InterPro" id="IPR015590">
    <property type="entry name" value="Aldehyde_DH_dom"/>
</dbReference>
<dbReference type="RefSeq" id="WP_073605733.1">
    <property type="nucleotide sequence ID" value="NZ_FQXZ01000046.1"/>
</dbReference>
<dbReference type="NCBIfam" id="TIGR01780">
    <property type="entry name" value="SSADH"/>
    <property type="match status" value="1"/>
</dbReference>
<dbReference type="InterPro" id="IPR029510">
    <property type="entry name" value="Ald_DH_CS_GLU"/>
</dbReference>
<proteinExistence type="inferred from homology"/>
<dbReference type="InterPro" id="IPR016162">
    <property type="entry name" value="Ald_DH_N"/>
</dbReference>
<gene>
    <name evidence="6" type="primary">gabD_2</name>
    <name evidence="6" type="ORF">VA7868_04132</name>
</gene>
<dbReference type="CDD" id="cd07103">
    <property type="entry name" value="ALDH_F5_SSADH_GabD"/>
    <property type="match status" value="1"/>
</dbReference>
<evidence type="ECO:0000313" key="6">
    <source>
        <dbReference type="EMBL" id="SHI67992.1"/>
    </source>
</evidence>
<dbReference type="InterPro" id="IPR050740">
    <property type="entry name" value="Aldehyde_DH_Superfamily"/>
</dbReference>
<dbReference type="OrthoDB" id="9812625at2"/>
<evidence type="ECO:0000256" key="1">
    <source>
        <dbReference type="ARBA" id="ARBA00009986"/>
    </source>
</evidence>
<dbReference type="STRING" id="1216006.VA7868_04132"/>
<evidence type="ECO:0000259" key="5">
    <source>
        <dbReference type="Pfam" id="PF00171"/>
    </source>
</evidence>
<dbReference type="InterPro" id="IPR010102">
    <property type="entry name" value="Succ_semiAld_DH"/>
</dbReference>
<dbReference type="InterPro" id="IPR016160">
    <property type="entry name" value="Ald_DH_CS_CYS"/>
</dbReference>
<dbReference type="Gene3D" id="3.40.309.10">
    <property type="entry name" value="Aldehyde Dehydrogenase, Chain A, domain 2"/>
    <property type="match status" value="1"/>
</dbReference>
<dbReference type="EC" id="1.2.1.79" evidence="6"/>
<dbReference type="EMBL" id="FQXZ01000046">
    <property type="protein sequence ID" value="SHI67992.1"/>
    <property type="molecule type" value="Genomic_DNA"/>
</dbReference>
<dbReference type="Gene3D" id="3.40.605.10">
    <property type="entry name" value="Aldehyde Dehydrogenase, Chain A, domain 1"/>
    <property type="match status" value="1"/>
</dbReference>
<sequence length="489" mass="52745">MINSSIQQQLSYPGLLTDQAYINGQWLSSEDHATIEVVNPSTQEVVATVPDLTRAQVVSSVELAHQAWKDWKKTTAAERATMLMNWYQLMMENQHDLGLIMTLEQGKPLAEAIGEIAYAAGFIKWFAEEARRIHGETMQNPSPDRRLMTIKQPVGVCAAITPWNFPAAMITRKCAPAIAAGCPVIVKPADLTPLSALALAVLAEKAGIPAGIFNVITGHAARIGEVLTESPEVRKITFTGSTRVGSLLMAQSAPTIKRLSLELGGNAPFIVFEDADIQQAVEGLMTSKFRNAGQTCVCANRILVHDAIYDEFARALTQAVIQLKTGDGLEEGVTIGPLINTSAVEKVKRHIDDAISKGAKIICGEIPDPQSLFVTPTILTGVTTEMQVAHEETFGPLAPLFRFSTDEEAIDIANSTPYGLGAYYYTQNLQRAWHVGEALEFGMVGLNSGVISMDAAPFGGIKQSGLGREGSGLGIEEYLEVKAWHMGGL</sequence>
<organism evidence="6 7">
    <name type="scientific">Vibrio aerogenes CECT 7868</name>
    <dbReference type="NCBI Taxonomy" id="1216006"/>
    <lineage>
        <taxon>Bacteria</taxon>
        <taxon>Pseudomonadati</taxon>
        <taxon>Pseudomonadota</taxon>
        <taxon>Gammaproteobacteria</taxon>
        <taxon>Vibrionales</taxon>
        <taxon>Vibrionaceae</taxon>
        <taxon>Vibrio</taxon>
    </lineage>
</organism>
<dbReference type="Pfam" id="PF00171">
    <property type="entry name" value="Aldedh"/>
    <property type="match status" value="1"/>
</dbReference>
<dbReference type="InterPro" id="IPR016161">
    <property type="entry name" value="Ald_DH/histidinol_DH"/>
</dbReference>
<dbReference type="GO" id="GO:0009450">
    <property type="term" value="P:gamma-aminobutyric acid catabolic process"/>
    <property type="evidence" value="ECO:0007669"/>
    <property type="project" value="InterPro"/>
</dbReference>
<dbReference type="GO" id="GO:0036243">
    <property type="term" value="F:succinate-semialdehyde dehydrogenase (NADP+) activity"/>
    <property type="evidence" value="ECO:0007669"/>
    <property type="project" value="UniProtKB-EC"/>
</dbReference>
<dbReference type="Proteomes" id="UP000184608">
    <property type="component" value="Unassembled WGS sequence"/>
</dbReference>
<protein>
    <submittedName>
        <fullName evidence="6">Succinate-semialdehyde dehydrogenase [NADP(+)] GabD</fullName>
        <ecNumber evidence="6">1.2.1.79</ecNumber>
    </submittedName>
</protein>
<evidence type="ECO:0000256" key="2">
    <source>
        <dbReference type="ARBA" id="ARBA00023002"/>
    </source>
</evidence>
<evidence type="ECO:0000256" key="3">
    <source>
        <dbReference type="PROSITE-ProRule" id="PRU10007"/>
    </source>
</evidence>
<dbReference type="PANTHER" id="PTHR43353:SF5">
    <property type="entry name" value="SUCCINATE-SEMIALDEHYDE DEHYDROGENASE, MITOCHONDRIAL"/>
    <property type="match status" value="1"/>
</dbReference>
<keyword evidence="2 4" id="KW-0560">Oxidoreductase</keyword>
<dbReference type="PANTHER" id="PTHR43353">
    <property type="entry name" value="SUCCINATE-SEMIALDEHYDE DEHYDROGENASE, MITOCHONDRIAL"/>
    <property type="match status" value="1"/>
</dbReference>
<evidence type="ECO:0000256" key="4">
    <source>
        <dbReference type="RuleBase" id="RU003345"/>
    </source>
</evidence>